<dbReference type="Proteomes" id="UP000185725">
    <property type="component" value="Unassembled WGS sequence"/>
</dbReference>
<accession>A0A381FB60</accession>
<dbReference type="Gene3D" id="2.180.10.10">
    <property type="entry name" value="RHS repeat-associated core"/>
    <property type="match status" value="1"/>
</dbReference>
<dbReference type="PANTHER" id="PTHR32305:SF15">
    <property type="entry name" value="PROTEIN RHSA-RELATED"/>
    <property type="match status" value="1"/>
</dbReference>
<feature type="region of interest" description="Disordered" evidence="1">
    <location>
        <begin position="1001"/>
        <end position="1020"/>
    </location>
</feature>
<dbReference type="GeneID" id="303673654"/>
<dbReference type="InterPro" id="IPR045619">
    <property type="entry name" value="DUF6443"/>
</dbReference>
<dbReference type="Proteomes" id="UP000255231">
    <property type="component" value="Unassembled WGS sequence"/>
</dbReference>
<evidence type="ECO:0000313" key="3">
    <source>
        <dbReference type="EMBL" id="SIQ92493.1"/>
    </source>
</evidence>
<dbReference type="NCBIfam" id="TIGR03696">
    <property type="entry name" value="Rhs_assc_core"/>
    <property type="match status" value="1"/>
</dbReference>
<organism evidence="4 6">
    <name type="scientific">Chryseobacterium indoltheticum</name>
    <dbReference type="NCBI Taxonomy" id="254"/>
    <lineage>
        <taxon>Bacteria</taxon>
        <taxon>Pseudomonadati</taxon>
        <taxon>Bacteroidota</taxon>
        <taxon>Flavobacteriia</taxon>
        <taxon>Flavobacteriales</taxon>
        <taxon>Weeksellaceae</taxon>
        <taxon>Chryseobacterium group</taxon>
        <taxon>Chryseobacterium</taxon>
    </lineage>
</organism>
<reference evidence="3 5" key="1">
    <citation type="submission" date="2017-01" db="EMBL/GenBank/DDBJ databases">
        <authorList>
            <person name="Varghese N."/>
            <person name="Submissions S."/>
        </authorList>
    </citation>
    <scope>NUCLEOTIDE SEQUENCE [LARGE SCALE GENOMIC DNA]</scope>
    <source>
        <strain evidence="3 5">ATCC 27950</strain>
    </source>
</reference>
<sequence>MKKILIPIGTLLLSGLVYGQLSPTENYVYTKTYLDYNGTTASKTSETVQYFDGLGRPKQIVNIKASPLGKDVVTPIIYDGFGRQTRDYLPVPQLSTSNGAIYTQASVLVDFPVGDPANTYTNEKAFAEKQLENSPLDRIHQQIQVGNDWASKPVKFNYEANEVNDRVGNFGTTTTWVENATKTIVKTGNNLFYATAQLYKSTVTDEDGNKTIEFKNGQGQIILVRKVLSATENADTYYIYNEYNQLAIVVPPKAAFSFFEEYGAGSDDEIPNDILNNLCYQYKYDGRNRLVEKKLPGKGWEYMVYDKADHLVATQDANLRQTSTWLVTKYDRFGRVIYTGLMPLSNETRGSLQGMTNPHVIVESSNNTGFTKNGMQIYYTNNLYSQIETVLSVNYYDTYPAGTPAIPTQILGQSILSQDAQNSNMSTKSLPTASYMKNIEDDNWTKNYTWYDQKERSIGSHSINHLGGYTKTESLLDFSGTPKMTITKHKRLDSDTERVITENFTYDHQNRLLTHTHQVDNNAVEYLAQNKYNELSQLEYKKVGGMNLGQGLQQVDYKYNIRGWMTQVNNPTNLGSDLFGYKIKYNQVEGEQTPNNDFLALQVKPKFNGNIAEVDWKTSTQENEPLKRYGYVYDGLNRLLAGFYQNEINPTAKEYFEKIDYDLSGNIMRLQRSAELMTGNTAAFKIDNLKYDYLGNRLTKVTEEQIGGNNGYPYLASHNTIEYDNNLANGNGNMTKHLDKGISSIQYNFLNLPKQITQNAQVTNYVYRADGVKVKKLFGDIETNYLDGFQYKSTMPSESGNGGGGIGVIDPNEVAVMKLRIIPTSEGYFDALSNQYIYNYTDHLGNVRLSYSDTNKDGIVQPRRYFWQQCDGPWDPFNPPNCIDGWRPGEIVEVNNYYPFGLMHNYTATTQNAYQYKYNGKELQETGMYDYGARFYMPDIGRWGVIDPLAEKYQPFNAYNYVLNNPISNIDPDGMDVIENSTSVTYTGSDAQSAFKNLIANTSSDSGDDKKNPRKAGSIPKGMTEAESLIEVVKIDGKKYHKNTTNQFAVLLNKINSSLNGDDDYFVEHKEYDPVLAKQLQTGANVGSYFIGGSVAKTGIRVVSEKIFVNNLKKLGFKELQVVVKGYHPEMNTFFRSGGKEAVSSKALQAYKELATRIVNGTGGAPASKATETALRVQIQRIEMINKALK</sequence>
<dbReference type="Pfam" id="PF20041">
    <property type="entry name" value="DUF6443"/>
    <property type="match status" value="1"/>
</dbReference>
<evidence type="ECO:0000256" key="1">
    <source>
        <dbReference type="SAM" id="MobiDB-lite"/>
    </source>
</evidence>
<dbReference type="RefSeq" id="WP_076561574.1">
    <property type="nucleotide sequence ID" value="NZ_CP033929.1"/>
</dbReference>
<evidence type="ECO:0000313" key="6">
    <source>
        <dbReference type="Proteomes" id="UP000255231"/>
    </source>
</evidence>
<dbReference type="EMBL" id="FTMF01000010">
    <property type="protein sequence ID" value="SIQ92493.1"/>
    <property type="molecule type" value="Genomic_DNA"/>
</dbReference>
<keyword evidence="5" id="KW-1185">Reference proteome</keyword>
<dbReference type="OrthoDB" id="2972467at2"/>
<dbReference type="InterPro" id="IPR050708">
    <property type="entry name" value="T6SS_VgrG/RHS"/>
</dbReference>
<evidence type="ECO:0000313" key="5">
    <source>
        <dbReference type="Proteomes" id="UP000185725"/>
    </source>
</evidence>
<proteinExistence type="predicted"/>
<dbReference type="KEGG" id="cil:EG358_08070"/>
<dbReference type="InterPro" id="IPR022385">
    <property type="entry name" value="Rhs_assc_core"/>
</dbReference>
<dbReference type="PANTHER" id="PTHR32305">
    <property type="match status" value="1"/>
</dbReference>
<gene>
    <name evidence="4" type="ORF">NCTC13560_02227</name>
    <name evidence="3" type="ORF">SAMN05421682_11047</name>
</gene>
<dbReference type="EMBL" id="UFVS01000001">
    <property type="protein sequence ID" value="SUX43820.1"/>
    <property type="molecule type" value="Genomic_DNA"/>
</dbReference>
<feature type="domain" description="DUF6443" evidence="2">
    <location>
        <begin position="34"/>
        <end position="158"/>
    </location>
</feature>
<dbReference type="AlphaFoldDB" id="A0A381FB60"/>
<name>A0A381FB60_9FLAO</name>
<evidence type="ECO:0000313" key="4">
    <source>
        <dbReference type="EMBL" id="SUX43820.1"/>
    </source>
</evidence>
<protein>
    <submittedName>
        <fullName evidence="3 4">RHS repeat-associated core domain</fullName>
    </submittedName>
</protein>
<reference evidence="4 6" key="2">
    <citation type="submission" date="2018-06" db="EMBL/GenBank/DDBJ databases">
        <authorList>
            <consortium name="Pathogen Informatics"/>
            <person name="Doyle S."/>
        </authorList>
    </citation>
    <scope>NUCLEOTIDE SEQUENCE [LARGE SCALE GENOMIC DNA]</scope>
    <source>
        <strain evidence="4 6">NCTC13560</strain>
    </source>
</reference>
<evidence type="ECO:0000259" key="2">
    <source>
        <dbReference type="Pfam" id="PF20041"/>
    </source>
</evidence>